<dbReference type="Gene3D" id="2.60.120.260">
    <property type="entry name" value="Galactose-binding domain-like"/>
    <property type="match status" value="1"/>
</dbReference>
<dbReference type="RefSeq" id="WP_197441593.1">
    <property type="nucleotide sequence ID" value="NZ_SIHI01000090.1"/>
</dbReference>
<reference evidence="1 2" key="1">
    <citation type="submission" date="2019-02" db="EMBL/GenBank/DDBJ databases">
        <title>Deep-cultivation of Planctomycetes and their phenomic and genomic characterization uncovers novel biology.</title>
        <authorList>
            <person name="Wiegand S."/>
            <person name="Jogler M."/>
            <person name="Boedeker C."/>
            <person name="Pinto D."/>
            <person name="Vollmers J."/>
            <person name="Rivas-Marin E."/>
            <person name="Kohn T."/>
            <person name="Peeters S.H."/>
            <person name="Heuer A."/>
            <person name="Rast P."/>
            <person name="Oberbeckmann S."/>
            <person name="Bunk B."/>
            <person name="Jeske O."/>
            <person name="Meyerdierks A."/>
            <person name="Storesund J.E."/>
            <person name="Kallscheuer N."/>
            <person name="Luecker S."/>
            <person name="Lage O.M."/>
            <person name="Pohl T."/>
            <person name="Merkel B.J."/>
            <person name="Hornburger P."/>
            <person name="Mueller R.-W."/>
            <person name="Bruemmer F."/>
            <person name="Labrenz M."/>
            <person name="Spormann A.M."/>
            <person name="Op Den Camp H."/>
            <person name="Overmann J."/>
            <person name="Amann R."/>
            <person name="Jetten M.S.M."/>
            <person name="Mascher T."/>
            <person name="Medema M.H."/>
            <person name="Devos D.P."/>
            <person name="Kaster A.-K."/>
            <person name="Ovreas L."/>
            <person name="Rohde M."/>
            <person name="Galperin M.Y."/>
            <person name="Jogler C."/>
        </authorList>
    </citation>
    <scope>NUCLEOTIDE SEQUENCE [LARGE SCALE GENOMIC DNA]</scope>
    <source>
        <strain evidence="1 2">KOR42</strain>
    </source>
</reference>
<gene>
    <name evidence="1" type="ORF">KOR42_53770</name>
</gene>
<evidence type="ECO:0000313" key="2">
    <source>
        <dbReference type="Proteomes" id="UP000317243"/>
    </source>
</evidence>
<dbReference type="SUPFAM" id="SSF49785">
    <property type="entry name" value="Galactose-binding domain-like"/>
    <property type="match status" value="1"/>
</dbReference>
<protein>
    <recommendedName>
        <fullName evidence="3">PEP-CTERM protein-sorting domain-containing protein</fullName>
    </recommendedName>
</protein>
<evidence type="ECO:0000313" key="1">
    <source>
        <dbReference type="EMBL" id="TWT33432.1"/>
    </source>
</evidence>
<organism evidence="1 2">
    <name type="scientific">Thalassoglobus neptunius</name>
    <dbReference type="NCBI Taxonomy" id="1938619"/>
    <lineage>
        <taxon>Bacteria</taxon>
        <taxon>Pseudomonadati</taxon>
        <taxon>Planctomycetota</taxon>
        <taxon>Planctomycetia</taxon>
        <taxon>Planctomycetales</taxon>
        <taxon>Planctomycetaceae</taxon>
        <taxon>Thalassoglobus</taxon>
    </lineage>
</organism>
<dbReference type="AlphaFoldDB" id="A0A5C5V6T5"/>
<dbReference type="EMBL" id="SIHI01000090">
    <property type="protein sequence ID" value="TWT33432.1"/>
    <property type="molecule type" value="Genomic_DNA"/>
</dbReference>
<accession>A0A5C5V6T5</accession>
<sequence>MSPNTQIGFMIVLSMYLHSTMTTADAGTILQPVSAVASDERVFGTLHYMDDALVDQSGLVDRDTRQPNGYVSGVTDFDTYIASGPVHIDTSNAIWATNADVTTAIIDFDLGGQFTIDGMALWNRGNNLDNQIGNFELFADDNNAFTSPVIIGSYLADGNLGDSLFTGVEVFRFTATTASHIRMSITSNLHWNGSGILSAGEVAFRQANSIPEPATGFLIVTGSASILAFFRRWKSR</sequence>
<dbReference type="InterPro" id="IPR008979">
    <property type="entry name" value="Galactose-bd-like_sf"/>
</dbReference>
<comment type="caution">
    <text evidence="1">The sequence shown here is derived from an EMBL/GenBank/DDBJ whole genome shotgun (WGS) entry which is preliminary data.</text>
</comment>
<evidence type="ECO:0008006" key="3">
    <source>
        <dbReference type="Google" id="ProtNLM"/>
    </source>
</evidence>
<name>A0A5C5V6T5_9PLAN</name>
<keyword evidence="2" id="KW-1185">Reference proteome</keyword>
<dbReference type="NCBIfam" id="TIGR02595">
    <property type="entry name" value="PEP_CTERM"/>
    <property type="match status" value="1"/>
</dbReference>
<dbReference type="InterPro" id="IPR013424">
    <property type="entry name" value="Ice-binding_C"/>
</dbReference>
<dbReference type="Proteomes" id="UP000317243">
    <property type="component" value="Unassembled WGS sequence"/>
</dbReference>
<proteinExistence type="predicted"/>